<evidence type="ECO:0000256" key="1">
    <source>
        <dbReference type="SAM" id="MobiDB-lite"/>
    </source>
</evidence>
<evidence type="ECO:0000313" key="3">
    <source>
        <dbReference type="Proteomes" id="UP000823790"/>
    </source>
</evidence>
<sequence>MDVEQRQHPAALPGLDGPATQQHLPVRVQRLVTELRGLYNTRLEPVLGEALDALDDTLYQLAERSRGHLEQQRCFDSRAMARCHRAAFLRQVAEHLASRFARLGQVSDSADTLAPMASLSLLGRDEHELNAALEQLTSRGEAHTGPVLAELSYRMAVLVGAPPLEGEALPASPQSLSAAVRQAIPALDLPADHQVLLVQALERKLAPMLPALYEAANAHLLAGGILPHLRAFAGARPANAPPAPPSMKAPTPANEPTRPAPAASHEPIAVLENLRDLLSRQRAGEARTVAGHAASAAELEVALGALQQHLVQVTDRASRELRSAQRLREELLTHLNAGKPAGAARTGLSPEQDDTVELVARLFEQLGQQLHPGPGATALLGDLQVPILRVAMSDRDFFEQAEHPARHLLGTLAEATNDWGDGKDIDPDLATQLNRLVARAQREAPSAGLYTSLLADIRHHLAQLSRKAQVTERRQVEAMQGRERLHQARERAAEVLAARFAETTPRGLLRALLDRAWSDVLALALLRHGEDSEAFAERLRLTDQLLGRLPVDDPLRLRLAVEDHLQQIGMQAEEAEQVAQRLIGGGESPRSAEPVGTTIPAPAAADMPALAAYALAAEPPSATDLALRLKQRQRLGEQRGQETRPATPQAAEPPLGPLEARIHNRLRQLPFGSWFEFIDTHTGAVERRKLAWFSPLSGNTLFVNRRGQRVAEMNLRELASAIAGGRVREQLVPRDGLFDRAWRALTGSLQRPTARA</sequence>
<gene>
    <name evidence="2" type="ORF">J7I44_06210</name>
</gene>
<accession>A0ABS4DLE9</accession>
<protein>
    <submittedName>
        <fullName evidence="2">DUF1631 family protein</fullName>
    </submittedName>
</protein>
<proteinExistence type="predicted"/>
<dbReference type="EMBL" id="JAGJRS010000013">
    <property type="protein sequence ID" value="MBP1473885.1"/>
    <property type="molecule type" value="Genomic_DNA"/>
</dbReference>
<dbReference type="Pfam" id="PF07793">
    <property type="entry name" value="DUF1631"/>
    <property type="match status" value="1"/>
</dbReference>
<dbReference type="Proteomes" id="UP000823790">
    <property type="component" value="Unassembled WGS sequence"/>
</dbReference>
<feature type="region of interest" description="Disordered" evidence="1">
    <location>
        <begin position="1"/>
        <end position="20"/>
    </location>
</feature>
<evidence type="ECO:0000313" key="2">
    <source>
        <dbReference type="EMBL" id="MBP1473885.1"/>
    </source>
</evidence>
<organism evidence="2 3">
    <name type="scientific">Frateuria flava</name>
    <dbReference type="NCBI Taxonomy" id="2821489"/>
    <lineage>
        <taxon>Bacteria</taxon>
        <taxon>Pseudomonadati</taxon>
        <taxon>Pseudomonadota</taxon>
        <taxon>Gammaproteobacteria</taxon>
        <taxon>Lysobacterales</taxon>
        <taxon>Rhodanobacteraceae</taxon>
        <taxon>Frateuria</taxon>
    </lineage>
</organism>
<keyword evidence="3" id="KW-1185">Reference proteome</keyword>
<dbReference type="RefSeq" id="WP_209617519.1">
    <property type="nucleotide sequence ID" value="NZ_JAGJRS010000013.1"/>
</dbReference>
<name>A0ABS4DLE9_9GAMM</name>
<dbReference type="InterPro" id="IPR012434">
    <property type="entry name" value="DUF1631"/>
</dbReference>
<feature type="region of interest" description="Disordered" evidence="1">
    <location>
        <begin position="236"/>
        <end position="265"/>
    </location>
</feature>
<feature type="region of interest" description="Disordered" evidence="1">
    <location>
        <begin position="635"/>
        <end position="655"/>
    </location>
</feature>
<reference evidence="2 3" key="1">
    <citation type="submission" date="2021-04" db="EMBL/GenBank/DDBJ databases">
        <authorList>
            <person name="Huq M.A."/>
        </authorList>
    </citation>
    <scope>NUCLEOTIDE SEQUENCE [LARGE SCALE GENOMIC DNA]</scope>
    <source>
        <strain evidence="2 3">MAH-13</strain>
    </source>
</reference>
<comment type="caution">
    <text evidence="2">The sequence shown here is derived from an EMBL/GenBank/DDBJ whole genome shotgun (WGS) entry which is preliminary data.</text>
</comment>